<sequence>MEAGVGTGAVREILVVVGVAVGGLLLAVVAAFAPWYNVSAGPGETEVVEMRAPAGRVVGDLATSPDAG</sequence>
<dbReference type="Proteomes" id="UP001582793">
    <property type="component" value="Unassembled WGS sequence"/>
</dbReference>
<evidence type="ECO:0000313" key="3">
    <source>
        <dbReference type="Proteomes" id="UP001582793"/>
    </source>
</evidence>
<keyword evidence="1" id="KW-0812">Transmembrane</keyword>
<organism evidence="2 3">
    <name type="scientific">Polymorphospora lycopeni</name>
    <dbReference type="NCBI Taxonomy" id="3140240"/>
    <lineage>
        <taxon>Bacteria</taxon>
        <taxon>Bacillati</taxon>
        <taxon>Actinomycetota</taxon>
        <taxon>Actinomycetes</taxon>
        <taxon>Micromonosporales</taxon>
        <taxon>Micromonosporaceae</taxon>
        <taxon>Polymorphospora</taxon>
    </lineage>
</organism>
<keyword evidence="3" id="KW-1185">Reference proteome</keyword>
<evidence type="ECO:0000313" key="2">
    <source>
        <dbReference type="EMBL" id="MFB6397491.1"/>
    </source>
</evidence>
<comment type="caution">
    <text evidence="2">The sequence shown here is derived from an EMBL/GenBank/DDBJ whole genome shotgun (WGS) entry which is preliminary data.</text>
</comment>
<evidence type="ECO:0000256" key="1">
    <source>
        <dbReference type="SAM" id="Phobius"/>
    </source>
</evidence>
<proteinExistence type="predicted"/>
<dbReference type="RefSeq" id="WP_357533304.1">
    <property type="nucleotide sequence ID" value="NZ_JBCGDC010000147.1"/>
</dbReference>
<protein>
    <submittedName>
        <fullName evidence="2">Uncharacterized protein</fullName>
    </submittedName>
</protein>
<keyword evidence="1" id="KW-0472">Membrane</keyword>
<name>A0ABV5CZS3_9ACTN</name>
<gene>
    <name evidence="2" type="ORF">AAFH96_31025</name>
</gene>
<feature type="transmembrane region" description="Helical" evidence="1">
    <location>
        <begin position="12"/>
        <end position="36"/>
    </location>
</feature>
<reference evidence="2 3" key="1">
    <citation type="submission" date="2024-04" db="EMBL/GenBank/DDBJ databases">
        <title>Polymorphospora sp. isolated from Baiyangdian Lake in Xiong'an New Area.</title>
        <authorList>
            <person name="Zhang X."/>
            <person name="Liu J."/>
        </authorList>
    </citation>
    <scope>NUCLEOTIDE SEQUENCE [LARGE SCALE GENOMIC DNA]</scope>
    <source>
        <strain evidence="2 3">2-325</strain>
    </source>
</reference>
<accession>A0ABV5CZS3</accession>
<keyword evidence="1" id="KW-1133">Transmembrane helix</keyword>
<dbReference type="EMBL" id="JBCGDC010000147">
    <property type="protein sequence ID" value="MFB6397491.1"/>
    <property type="molecule type" value="Genomic_DNA"/>
</dbReference>